<dbReference type="PANTHER" id="PTHR24123">
    <property type="entry name" value="ANKYRIN REPEAT-CONTAINING"/>
    <property type="match status" value="1"/>
</dbReference>
<dbReference type="InterPro" id="IPR002110">
    <property type="entry name" value="Ankyrin_rpt"/>
</dbReference>
<dbReference type="Pfam" id="PF00023">
    <property type="entry name" value="Ank"/>
    <property type="match status" value="1"/>
</dbReference>
<evidence type="ECO:0000313" key="4">
    <source>
        <dbReference type="EMBL" id="MFC3897446.1"/>
    </source>
</evidence>
<dbReference type="InterPro" id="IPR036770">
    <property type="entry name" value="Ankyrin_rpt-contain_sf"/>
</dbReference>
<dbReference type="RefSeq" id="WP_382378930.1">
    <property type="nucleotide sequence ID" value="NZ_JBHRZI010000036.1"/>
</dbReference>
<reference evidence="5" key="1">
    <citation type="journal article" date="2019" name="Int. J. Syst. Evol. Microbiol.">
        <title>The Global Catalogue of Microorganisms (GCM) 10K type strain sequencing project: providing services to taxonomists for standard genome sequencing and annotation.</title>
        <authorList>
            <consortium name="The Broad Institute Genomics Platform"/>
            <consortium name="The Broad Institute Genome Sequencing Center for Infectious Disease"/>
            <person name="Wu L."/>
            <person name="Ma J."/>
        </authorList>
    </citation>
    <scope>NUCLEOTIDE SEQUENCE [LARGE SCALE GENOMIC DNA]</scope>
    <source>
        <strain evidence="5">CGMCC 4.7405</strain>
    </source>
</reference>
<keyword evidence="1" id="KW-0677">Repeat</keyword>
<dbReference type="EMBL" id="JBHRZI010000036">
    <property type="protein sequence ID" value="MFC3897446.1"/>
    <property type="molecule type" value="Genomic_DNA"/>
</dbReference>
<sequence>MTTIRNDEPLAVAVTTAIRGGDLTALRKLLADNEGLATARIADDSGCSRSLLHVLTDWPARCPNGALTVAALVDAGADVNARFEGTHRETPLHWAASADDVDVLDALLDAGADIDADGAVIGGGTPLADARAFAQWHAAYRLVERGAKVTLVDAATLGLLDHVERLLPSVPKQEVDAAFWGACHGGRRECAERLLDSGAELNWIPPWEPLTPLDAAVRHGFDDLAAWLRSRGAESAKEL</sequence>
<dbReference type="SMART" id="SM00248">
    <property type="entry name" value="ANK"/>
    <property type="match status" value="4"/>
</dbReference>
<dbReference type="Gene3D" id="1.25.40.20">
    <property type="entry name" value="Ankyrin repeat-containing domain"/>
    <property type="match status" value="1"/>
</dbReference>
<dbReference type="SUPFAM" id="SSF48403">
    <property type="entry name" value="Ankyrin repeat"/>
    <property type="match status" value="1"/>
</dbReference>
<comment type="caution">
    <text evidence="4">The sequence shown here is derived from an EMBL/GenBank/DDBJ whole genome shotgun (WGS) entry which is preliminary data.</text>
</comment>
<keyword evidence="2 3" id="KW-0040">ANK repeat</keyword>
<dbReference type="Proteomes" id="UP001595690">
    <property type="component" value="Unassembled WGS sequence"/>
</dbReference>
<accession>A0ABV8C5T7</accession>
<feature type="repeat" description="ANK" evidence="3">
    <location>
        <begin position="87"/>
        <end position="119"/>
    </location>
</feature>
<proteinExistence type="predicted"/>
<dbReference type="PROSITE" id="PS50297">
    <property type="entry name" value="ANK_REP_REGION"/>
    <property type="match status" value="1"/>
</dbReference>
<dbReference type="PANTHER" id="PTHR24123:SF33">
    <property type="entry name" value="PROTEIN HOS4"/>
    <property type="match status" value="1"/>
</dbReference>
<keyword evidence="5" id="KW-1185">Reference proteome</keyword>
<evidence type="ECO:0000256" key="3">
    <source>
        <dbReference type="PROSITE-ProRule" id="PRU00023"/>
    </source>
</evidence>
<dbReference type="InterPro" id="IPR051165">
    <property type="entry name" value="Multifunctional_ANK_Repeat"/>
</dbReference>
<protein>
    <submittedName>
        <fullName evidence="4">Ankyrin repeat domain-containing protein</fullName>
    </submittedName>
</protein>
<gene>
    <name evidence="4" type="ORF">ACFOWZ_38730</name>
</gene>
<evidence type="ECO:0000313" key="5">
    <source>
        <dbReference type="Proteomes" id="UP001595690"/>
    </source>
</evidence>
<dbReference type="PROSITE" id="PS50088">
    <property type="entry name" value="ANK_REPEAT"/>
    <property type="match status" value="1"/>
</dbReference>
<name>A0ABV8C5T7_9PSEU</name>
<evidence type="ECO:0000256" key="1">
    <source>
        <dbReference type="ARBA" id="ARBA00022737"/>
    </source>
</evidence>
<evidence type="ECO:0000256" key="2">
    <source>
        <dbReference type="ARBA" id="ARBA00023043"/>
    </source>
</evidence>
<organism evidence="4 5">
    <name type="scientific">Lentzea rhizosphaerae</name>
    <dbReference type="NCBI Taxonomy" id="2041025"/>
    <lineage>
        <taxon>Bacteria</taxon>
        <taxon>Bacillati</taxon>
        <taxon>Actinomycetota</taxon>
        <taxon>Actinomycetes</taxon>
        <taxon>Pseudonocardiales</taxon>
        <taxon>Pseudonocardiaceae</taxon>
        <taxon>Lentzea</taxon>
    </lineage>
</organism>